<keyword evidence="5" id="KW-1185">Reference proteome</keyword>
<reference evidence="3 5" key="3">
    <citation type="submission" date="2017-11" db="EMBL/GenBank/DDBJ databases">
        <title>De-novo sequencing of pomegranate (Punica granatum L.) genome.</title>
        <authorList>
            <person name="Akparov Z."/>
            <person name="Amiraslanov A."/>
            <person name="Hajiyeva S."/>
            <person name="Abbasov M."/>
            <person name="Kaur K."/>
            <person name="Hamwieh A."/>
            <person name="Solovyev V."/>
            <person name="Salamov A."/>
            <person name="Braich B."/>
            <person name="Kosarev P."/>
            <person name="Mahmoud A."/>
            <person name="Hajiyev E."/>
            <person name="Babayeva S."/>
            <person name="Izzatullayeva V."/>
            <person name="Mammadov A."/>
            <person name="Mammadov A."/>
            <person name="Sharifova S."/>
            <person name="Ojaghi J."/>
            <person name="Eynullazada K."/>
            <person name="Bayramov B."/>
            <person name="Abdulazimova A."/>
            <person name="Shahmuradov I."/>
        </authorList>
    </citation>
    <scope>NUCLEOTIDE SEQUENCE [LARGE SCALE GENOMIC DNA]</scope>
    <source>
        <strain evidence="3">AG2017</strain>
        <strain evidence="5">cv. AG2017</strain>
        <tissue evidence="3">Leaf</tissue>
    </source>
</reference>
<dbReference type="EMBL" id="PGOL01002963">
    <property type="protein sequence ID" value="PKI43865.1"/>
    <property type="molecule type" value="Genomic_DNA"/>
</dbReference>
<evidence type="ECO:0000313" key="4">
    <source>
        <dbReference type="Proteomes" id="UP000197138"/>
    </source>
</evidence>
<name>A0A218VXD9_PUNGR</name>
<dbReference type="GO" id="GO:0010112">
    <property type="term" value="P:regulation of systemic acquired resistance"/>
    <property type="evidence" value="ECO:0007669"/>
    <property type="project" value="InterPro"/>
</dbReference>
<accession>A0A218VXD9</accession>
<sequence>MEKAEKVTKRRAPTVEVDGLRKRARLADQRLEAEDDEVEEFFAILRRMHRAVQYFEGAGGDSGKWAPGTWRAAIETGAKPEVNGGAMFETEEDTPELETGRQSTGLVLDLNASPEESRGND</sequence>
<dbReference type="Proteomes" id="UP000233551">
    <property type="component" value="Unassembled WGS sequence"/>
</dbReference>
<dbReference type="EMBL" id="MTKT01005615">
    <property type="protein sequence ID" value="OWM65145.1"/>
    <property type="molecule type" value="Genomic_DNA"/>
</dbReference>
<gene>
    <name evidence="2" type="ORF">CDL15_Pgr008732</name>
    <name evidence="3" type="ORF">CRG98_035699</name>
</gene>
<dbReference type="Proteomes" id="UP000197138">
    <property type="component" value="Unassembled WGS sequence"/>
</dbReference>
<comment type="caution">
    <text evidence="2">The sequence shown here is derived from an EMBL/GenBank/DDBJ whole genome shotgun (WGS) entry which is preliminary data.</text>
</comment>
<dbReference type="InterPro" id="IPR034577">
    <property type="entry name" value="NIMIN-2"/>
</dbReference>
<organism evidence="2 4">
    <name type="scientific">Punica granatum</name>
    <name type="common">Pomegranate</name>
    <dbReference type="NCBI Taxonomy" id="22663"/>
    <lineage>
        <taxon>Eukaryota</taxon>
        <taxon>Viridiplantae</taxon>
        <taxon>Streptophyta</taxon>
        <taxon>Embryophyta</taxon>
        <taxon>Tracheophyta</taxon>
        <taxon>Spermatophyta</taxon>
        <taxon>Magnoliopsida</taxon>
        <taxon>eudicotyledons</taxon>
        <taxon>Gunneridae</taxon>
        <taxon>Pentapetalae</taxon>
        <taxon>rosids</taxon>
        <taxon>malvids</taxon>
        <taxon>Myrtales</taxon>
        <taxon>Lythraceae</taxon>
        <taxon>Punica</taxon>
    </lineage>
</organism>
<evidence type="ECO:0000313" key="2">
    <source>
        <dbReference type="EMBL" id="OWM65145.1"/>
    </source>
</evidence>
<protein>
    <submittedName>
        <fullName evidence="2">Uncharacterized protein</fullName>
    </submittedName>
</protein>
<reference evidence="2" key="2">
    <citation type="submission" date="2017-06" db="EMBL/GenBank/DDBJ databases">
        <title>The pomegranate genome and the genomics of punicalagin biosynthesis.</title>
        <authorList>
            <person name="Xu C."/>
        </authorList>
    </citation>
    <scope>NUCLEOTIDE SEQUENCE [LARGE SCALE GENOMIC DNA]</scope>
    <source>
        <tissue evidence="2">Fresh leaf</tissue>
    </source>
</reference>
<evidence type="ECO:0000313" key="3">
    <source>
        <dbReference type="EMBL" id="PKI43865.1"/>
    </source>
</evidence>
<evidence type="ECO:0000313" key="5">
    <source>
        <dbReference type="Proteomes" id="UP000233551"/>
    </source>
</evidence>
<proteinExistence type="predicted"/>
<reference evidence="4" key="1">
    <citation type="journal article" date="2017" name="Plant J.">
        <title>The pomegranate (Punica granatum L.) genome and the genomics of punicalagin biosynthesis.</title>
        <authorList>
            <person name="Qin G."/>
            <person name="Xu C."/>
            <person name="Ming R."/>
            <person name="Tang H."/>
            <person name="Guyot R."/>
            <person name="Kramer E.M."/>
            <person name="Hu Y."/>
            <person name="Yi X."/>
            <person name="Qi Y."/>
            <person name="Xu X."/>
            <person name="Gao Z."/>
            <person name="Pan H."/>
            <person name="Jian J."/>
            <person name="Tian Y."/>
            <person name="Yue Z."/>
            <person name="Xu Y."/>
        </authorList>
    </citation>
    <scope>NUCLEOTIDE SEQUENCE [LARGE SCALE GENOMIC DNA]</scope>
    <source>
        <strain evidence="4">cv. Dabenzi</strain>
    </source>
</reference>
<feature type="region of interest" description="Disordered" evidence="1">
    <location>
        <begin position="78"/>
        <end position="121"/>
    </location>
</feature>
<dbReference type="PANTHER" id="PTHR35735:SF5">
    <property type="entry name" value="PROTEIN NIM1-INTERACTING 2"/>
    <property type="match status" value="1"/>
</dbReference>
<dbReference type="PANTHER" id="PTHR35735">
    <property type="entry name" value="PROTEIN NIM1-INTERACTING 2"/>
    <property type="match status" value="1"/>
</dbReference>
<dbReference type="AlphaFoldDB" id="A0A218VXD9"/>
<evidence type="ECO:0000256" key="1">
    <source>
        <dbReference type="SAM" id="MobiDB-lite"/>
    </source>
</evidence>